<comment type="similarity">
    <text evidence="3">In the N-terminal section; belongs to the enoyl-CoA hydratase/isomerase family.</text>
</comment>
<evidence type="ECO:0000313" key="14">
    <source>
        <dbReference type="EMBL" id="SUZ47687.1"/>
    </source>
</evidence>
<dbReference type="SUPFAM" id="SSF51735">
    <property type="entry name" value="NAD(P)-binding Rossmann-fold domains"/>
    <property type="match status" value="1"/>
</dbReference>
<dbReference type="GO" id="GO:0016853">
    <property type="term" value="F:isomerase activity"/>
    <property type="evidence" value="ECO:0007669"/>
    <property type="project" value="UniProtKB-KW"/>
</dbReference>
<keyword evidence="10" id="KW-0456">Lyase</keyword>
<feature type="domain" description="3-hydroxyacyl-CoA dehydrogenase NAD binding" evidence="13">
    <location>
        <begin position="301"/>
        <end position="476"/>
    </location>
</feature>
<dbReference type="SUPFAM" id="SSF52096">
    <property type="entry name" value="ClpP/crotonase"/>
    <property type="match status" value="1"/>
</dbReference>
<protein>
    <submittedName>
        <fullName evidence="14">Uncharacterized protein</fullName>
    </submittedName>
</protein>
<evidence type="ECO:0000256" key="7">
    <source>
        <dbReference type="ARBA" id="ARBA00023098"/>
    </source>
</evidence>
<dbReference type="InterPro" id="IPR018376">
    <property type="entry name" value="Enoyl-CoA_hyd/isom_CS"/>
</dbReference>
<dbReference type="InterPro" id="IPR001753">
    <property type="entry name" value="Enoyl-CoA_hydra/iso"/>
</dbReference>
<evidence type="ECO:0000256" key="6">
    <source>
        <dbReference type="ARBA" id="ARBA00023027"/>
    </source>
</evidence>
<dbReference type="InterPro" id="IPR006176">
    <property type="entry name" value="3-OHacyl-CoA_DH_NAD-bd"/>
</dbReference>
<evidence type="ECO:0000256" key="8">
    <source>
        <dbReference type="ARBA" id="ARBA00023140"/>
    </source>
</evidence>
<reference evidence="14" key="1">
    <citation type="submission" date="2018-05" db="EMBL/GenBank/DDBJ databases">
        <authorList>
            <person name="Lanie J.A."/>
            <person name="Ng W.-L."/>
            <person name="Kazmierczak K.M."/>
            <person name="Andrzejewski T.M."/>
            <person name="Davidsen T.M."/>
            <person name="Wayne K.J."/>
            <person name="Tettelin H."/>
            <person name="Glass J.I."/>
            <person name="Rusch D."/>
            <person name="Podicherti R."/>
            <person name="Tsui H.-C.T."/>
            <person name="Winkler M.E."/>
        </authorList>
    </citation>
    <scope>NUCLEOTIDE SEQUENCE</scope>
</reference>
<comment type="subcellular location">
    <subcellularLocation>
        <location evidence="1">Peroxisome</location>
    </subcellularLocation>
</comment>
<keyword evidence="8" id="KW-0576">Peroxisome</keyword>
<keyword evidence="7" id="KW-0443">Lipid metabolism</keyword>
<dbReference type="GO" id="GO:0004300">
    <property type="term" value="F:enoyl-CoA hydratase activity"/>
    <property type="evidence" value="ECO:0007669"/>
    <property type="project" value="UniProtKB-ARBA"/>
</dbReference>
<name>A0A381MZG0_9ZZZZ</name>
<dbReference type="FunFam" id="3.40.50.720:FF:000009">
    <property type="entry name" value="Fatty oxidation complex, alpha subunit"/>
    <property type="match status" value="1"/>
</dbReference>
<dbReference type="PANTHER" id="PTHR23309">
    <property type="entry name" value="3-HYDROXYACYL-COA DEHYROGENASE"/>
    <property type="match status" value="1"/>
</dbReference>
<dbReference type="AlphaFoldDB" id="A0A381MZG0"/>
<comment type="pathway">
    <text evidence="2">Lipid metabolism; fatty acid beta-oxidation.</text>
</comment>
<evidence type="ECO:0000256" key="11">
    <source>
        <dbReference type="ARBA" id="ARBA00023268"/>
    </source>
</evidence>
<keyword evidence="5" id="KW-0560">Oxidoreductase</keyword>
<dbReference type="InterPro" id="IPR006108">
    <property type="entry name" value="3HC_DH_C"/>
</dbReference>
<evidence type="ECO:0000259" key="13">
    <source>
        <dbReference type="Pfam" id="PF02737"/>
    </source>
</evidence>
<dbReference type="UniPathway" id="UPA00659"/>
<dbReference type="SUPFAM" id="SSF48179">
    <property type="entry name" value="6-phosphogluconate dehydrogenase C-terminal domain-like"/>
    <property type="match status" value="2"/>
</dbReference>
<evidence type="ECO:0000256" key="4">
    <source>
        <dbReference type="ARBA" id="ARBA00022832"/>
    </source>
</evidence>
<keyword evidence="4" id="KW-0276">Fatty acid metabolism</keyword>
<dbReference type="GO" id="GO:0005777">
    <property type="term" value="C:peroxisome"/>
    <property type="evidence" value="ECO:0007669"/>
    <property type="project" value="UniProtKB-SubCell"/>
</dbReference>
<dbReference type="GO" id="GO:0016616">
    <property type="term" value="F:oxidoreductase activity, acting on the CH-OH group of donors, NAD or NADP as acceptor"/>
    <property type="evidence" value="ECO:0007669"/>
    <property type="project" value="InterPro"/>
</dbReference>
<dbReference type="CDD" id="cd06558">
    <property type="entry name" value="crotonase-like"/>
    <property type="match status" value="1"/>
</dbReference>
<dbReference type="Gene3D" id="3.90.226.10">
    <property type="entry name" value="2-enoyl-CoA Hydratase, Chain A, domain 1"/>
    <property type="match status" value="1"/>
</dbReference>
<dbReference type="InterPro" id="IPR036291">
    <property type="entry name" value="NAD(P)-bd_dom_sf"/>
</dbReference>
<feature type="domain" description="3-hydroxyacyl-CoA dehydrogenase C-terminal" evidence="12">
    <location>
        <begin position="481"/>
        <end position="574"/>
    </location>
</feature>
<dbReference type="InterPro" id="IPR008927">
    <property type="entry name" value="6-PGluconate_DH-like_C_sf"/>
</dbReference>
<evidence type="ECO:0000256" key="1">
    <source>
        <dbReference type="ARBA" id="ARBA00004275"/>
    </source>
</evidence>
<accession>A0A381MZG0</accession>
<organism evidence="14">
    <name type="scientific">marine metagenome</name>
    <dbReference type="NCBI Taxonomy" id="408172"/>
    <lineage>
        <taxon>unclassified sequences</taxon>
        <taxon>metagenomes</taxon>
        <taxon>ecological metagenomes</taxon>
    </lineage>
</organism>
<gene>
    <name evidence="14" type="ORF">METZ01_LOCUS541</name>
</gene>
<keyword evidence="9" id="KW-0413">Isomerase</keyword>
<sequence>MSDVVTLSNRNGVAVVTLQNPPVNGLGFAVRTGLEAALRAATDDDTVQALVITGDGKMFSGGADIREFGQPPPDGTPPLPMLIDTIEASDKPVIAAIHGVALGGGCEVALGCHVRLATPDARVGLPEVTLGILPGAGGTQRMPRLVGIPAALDLIVNGKLVPAKKALALGIIDDIVEGDIVDAAVAHARRMVSENLPIRRASALDDKVVEARGTPEVFDDFRKTMARRARGFEAPFACVDCVEAAVNLPFAEGIVTERARFRELVASDQSKAQRHAFFAERQVTKIPDVPKSTPTLSLDTAAVIGCGTMGGGIAMNFANAGIPVTVFEVSQEALDKGLDVIRKNYAATVSKRRLSQNEMDQRLSLISTTVDYADLATVDVVVEAVFEDMALKKEVFGKLDTACKPGAILATNTSTLDVNEIAAATNRPDKVIGTHFFSPANVMKLMENVRGEQSSPETIATIMKLSKAIGKVGVLVGVCDGFVGNRMLYAYRRQSDFLLEEGALPAQIDKVIYDFGMPMGPYAMGDLAGLDVGWRIRQQQAATRPPHLRYSTVADHVCELGRFGQKTGAGWFRYEEGSRTPIPDPIVDELILKISQENGFTRREVGDQEILERCMYPLVNEGAKILEEGLAQRASDIDVIWMYGYGFPRFRGGPMFWADLVGVQTIYDTMSRLHDEHGDWLEPAPLLKRIAEQGKGFRDL</sequence>
<dbReference type="EMBL" id="UINC01000030">
    <property type="protein sequence ID" value="SUZ47687.1"/>
    <property type="molecule type" value="Genomic_DNA"/>
</dbReference>
<evidence type="ECO:0000256" key="2">
    <source>
        <dbReference type="ARBA" id="ARBA00005005"/>
    </source>
</evidence>
<dbReference type="PANTHER" id="PTHR23309:SF51">
    <property type="entry name" value="3-HYDROXYACYL-COA DEHYDROGENASE-RELATED"/>
    <property type="match status" value="1"/>
</dbReference>
<keyword evidence="11" id="KW-0511">Multifunctional enzyme</keyword>
<evidence type="ECO:0000256" key="5">
    <source>
        <dbReference type="ARBA" id="ARBA00023002"/>
    </source>
</evidence>
<dbReference type="GO" id="GO:0070403">
    <property type="term" value="F:NAD+ binding"/>
    <property type="evidence" value="ECO:0007669"/>
    <property type="project" value="InterPro"/>
</dbReference>
<dbReference type="Pfam" id="PF00378">
    <property type="entry name" value="ECH_1"/>
    <property type="match status" value="1"/>
</dbReference>
<feature type="domain" description="3-hydroxyacyl-CoA dehydrogenase C-terminal" evidence="12">
    <location>
        <begin position="610"/>
        <end position="695"/>
    </location>
</feature>
<evidence type="ECO:0000256" key="3">
    <source>
        <dbReference type="ARBA" id="ARBA00008750"/>
    </source>
</evidence>
<evidence type="ECO:0000259" key="12">
    <source>
        <dbReference type="Pfam" id="PF00725"/>
    </source>
</evidence>
<evidence type="ECO:0000256" key="9">
    <source>
        <dbReference type="ARBA" id="ARBA00023235"/>
    </source>
</evidence>
<dbReference type="Pfam" id="PF02737">
    <property type="entry name" value="3HCDH_N"/>
    <property type="match status" value="1"/>
</dbReference>
<evidence type="ECO:0000256" key="10">
    <source>
        <dbReference type="ARBA" id="ARBA00023239"/>
    </source>
</evidence>
<dbReference type="Gene3D" id="3.40.50.720">
    <property type="entry name" value="NAD(P)-binding Rossmann-like Domain"/>
    <property type="match status" value="1"/>
</dbReference>
<dbReference type="FunFam" id="1.10.1040.50:FF:000006">
    <property type="entry name" value="Peroxisomal bifunctional enzyme"/>
    <property type="match status" value="1"/>
</dbReference>
<keyword evidence="6" id="KW-0520">NAD</keyword>
<dbReference type="Gene3D" id="1.10.1040.50">
    <property type="match status" value="1"/>
</dbReference>
<dbReference type="Pfam" id="PF00725">
    <property type="entry name" value="3HCDH"/>
    <property type="match status" value="2"/>
</dbReference>
<proteinExistence type="inferred from homology"/>
<dbReference type="PROSITE" id="PS00166">
    <property type="entry name" value="ENOYL_COA_HYDRATASE"/>
    <property type="match status" value="1"/>
</dbReference>
<dbReference type="GO" id="GO:0006635">
    <property type="term" value="P:fatty acid beta-oxidation"/>
    <property type="evidence" value="ECO:0007669"/>
    <property type="project" value="UniProtKB-UniPathway"/>
</dbReference>
<dbReference type="InterPro" id="IPR029045">
    <property type="entry name" value="ClpP/crotonase-like_dom_sf"/>
</dbReference>